<dbReference type="AlphaFoldDB" id="K0RBY0"/>
<evidence type="ECO:0000313" key="4">
    <source>
        <dbReference type="Proteomes" id="UP000266841"/>
    </source>
</evidence>
<keyword evidence="2" id="KW-1133">Transmembrane helix</keyword>
<gene>
    <name evidence="3" type="ORF">THAOC_30281</name>
</gene>
<dbReference type="EMBL" id="AGNL01043198">
    <property type="protein sequence ID" value="EJK50680.1"/>
    <property type="molecule type" value="Genomic_DNA"/>
</dbReference>
<feature type="compositionally biased region" description="Polar residues" evidence="1">
    <location>
        <begin position="183"/>
        <end position="203"/>
    </location>
</feature>
<feature type="region of interest" description="Disordered" evidence="1">
    <location>
        <begin position="1"/>
        <end position="39"/>
    </location>
</feature>
<feature type="compositionally biased region" description="Low complexity" evidence="1">
    <location>
        <begin position="115"/>
        <end position="135"/>
    </location>
</feature>
<dbReference type="Proteomes" id="UP000266841">
    <property type="component" value="Unassembled WGS sequence"/>
</dbReference>
<reference evidence="3 4" key="1">
    <citation type="journal article" date="2012" name="Genome Biol.">
        <title>Genome and low-iron response of an oceanic diatom adapted to chronic iron limitation.</title>
        <authorList>
            <person name="Lommer M."/>
            <person name="Specht M."/>
            <person name="Roy A.S."/>
            <person name="Kraemer L."/>
            <person name="Andreson R."/>
            <person name="Gutowska M.A."/>
            <person name="Wolf J."/>
            <person name="Bergner S.V."/>
            <person name="Schilhabel M.B."/>
            <person name="Klostermeier U.C."/>
            <person name="Beiko R.G."/>
            <person name="Rosenstiel P."/>
            <person name="Hippler M."/>
            <person name="Laroche J."/>
        </authorList>
    </citation>
    <scope>NUCLEOTIDE SEQUENCE [LARGE SCALE GENOMIC DNA]</scope>
    <source>
        <strain evidence="3 4">CCMP1005</strain>
    </source>
</reference>
<feature type="region of interest" description="Disordered" evidence="1">
    <location>
        <begin position="385"/>
        <end position="404"/>
    </location>
</feature>
<keyword evidence="2" id="KW-0812">Transmembrane</keyword>
<feature type="transmembrane region" description="Helical" evidence="2">
    <location>
        <begin position="306"/>
        <end position="327"/>
    </location>
</feature>
<dbReference type="OMA" id="TISKHER"/>
<feature type="compositionally biased region" description="Basic and acidic residues" evidence="1">
    <location>
        <begin position="18"/>
        <end position="30"/>
    </location>
</feature>
<comment type="caution">
    <text evidence="3">The sequence shown here is derived from an EMBL/GenBank/DDBJ whole genome shotgun (WGS) entry which is preliminary data.</text>
</comment>
<organism evidence="3 4">
    <name type="scientific">Thalassiosira oceanica</name>
    <name type="common">Marine diatom</name>
    <dbReference type="NCBI Taxonomy" id="159749"/>
    <lineage>
        <taxon>Eukaryota</taxon>
        <taxon>Sar</taxon>
        <taxon>Stramenopiles</taxon>
        <taxon>Ochrophyta</taxon>
        <taxon>Bacillariophyta</taxon>
        <taxon>Coscinodiscophyceae</taxon>
        <taxon>Thalassiosirophycidae</taxon>
        <taxon>Thalassiosirales</taxon>
        <taxon>Thalassiosiraceae</taxon>
        <taxon>Thalassiosira</taxon>
    </lineage>
</organism>
<dbReference type="eggNOG" id="ENOG502R8IN">
    <property type="taxonomic scope" value="Eukaryota"/>
</dbReference>
<name>K0RBY0_THAOC</name>
<sequence>MRRGYENPDLPVIPEVVTPKESEDGSRAEEVFEDDDDAHSSAASYAFTLDNVGFDEEASIVSMGMGLFAGAPSRDSLSSGSPGGTLHVTPPPRESSPRTISKHERGLMAGFDLTSSPSSSSNSSGTQASHSLRSDSSSDENTHRNSTSSSFMGSLSLSDSDHELRSTPSREGSPSRSWPWPTRANSPEASPMSSSVPSHQMEPTTPKDDVENASLVATIATRASRAKEKTSTFTSRMKESVVRFLEAYDSAGKERTGSYEPPCDVTRAPETNTVTKVSDLFRPGWFEAFKQPVSPDNSATPLSRRLTLGAALLFGVFFVVAISAMVATTGSEDIQPEAQTVTFEDGIRHQDPGTYYEAHFGDKEIDLEKVKDTTIENLKAEIATVSPSNSPTKSPTPGPTARIEVPSGTLNDCVDSPLKHVSSNGKAKRCNWLSNQSDVDGIFSGRQDVECGAFGQATELGLMCRHSCRGYNGCLPLEMEVDSDDEVSIETARPTLEPDAVHAQEEPVFQEEPAVQEEDKPSTTTFVDMRGKERGCQWLDIRHMEQRDFRRETNCDRLQVQVICPESCAEYMTVALYSEEVEKQLLTPAVLRSAVVPGMDVTTTVPMSDCHDENGLFLNHRGKLKQCNWLIKSDPTDESRRITNCPYEGIQDGSELGRMCTKTCGGC</sequence>
<feature type="region of interest" description="Disordered" evidence="1">
    <location>
        <begin position="69"/>
        <end position="212"/>
    </location>
</feature>
<evidence type="ECO:0000256" key="1">
    <source>
        <dbReference type="SAM" id="MobiDB-lite"/>
    </source>
</evidence>
<keyword evidence="4" id="KW-1185">Reference proteome</keyword>
<feature type="compositionally biased region" description="Low complexity" evidence="1">
    <location>
        <begin position="146"/>
        <end position="158"/>
    </location>
</feature>
<accession>K0RBY0</accession>
<feature type="compositionally biased region" description="Polar residues" evidence="1">
    <location>
        <begin position="166"/>
        <end position="176"/>
    </location>
</feature>
<feature type="compositionally biased region" description="Low complexity" evidence="1">
    <location>
        <begin position="385"/>
        <end position="395"/>
    </location>
</feature>
<evidence type="ECO:0000313" key="3">
    <source>
        <dbReference type="EMBL" id="EJK50680.1"/>
    </source>
</evidence>
<evidence type="ECO:0000256" key="2">
    <source>
        <dbReference type="SAM" id="Phobius"/>
    </source>
</evidence>
<keyword evidence="2" id="KW-0472">Membrane</keyword>
<proteinExistence type="predicted"/>
<protein>
    <submittedName>
        <fullName evidence="3">Uncharacterized protein</fullName>
    </submittedName>
</protein>